<feature type="transmembrane region" description="Helical" evidence="6">
    <location>
        <begin position="52"/>
        <end position="71"/>
    </location>
</feature>
<evidence type="ECO:0000256" key="4">
    <source>
        <dbReference type="ARBA" id="ARBA00022989"/>
    </source>
</evidence>
<reference evidence="7" key="1">
    <citation type="submission" date="2021-01" db="UniProtKB">
        <authorList>
            <consortium name="EnsemblMetazoa"/>
        </authorList>
    </citation>
    <scope>IDENTIFICATION</scope>
</reference>
<evidence type="ECO:0000313" key="8">
    <source>
        <dbReference type="Proteomes" id="UP000594262"/>
    </source>
</evidence>
<dbReference type="AlphaFoldDB" id="A0A7M5UP42"/>
<dbReference type="Pfam" id="PF05832">
    <property type="entry name" value="DUF846"/>
    <property type="match status" value="1"/>
</dbReference>
<evidence type="ECO:0000313" key="7">
    <source>
        <dbReference type="EnsemblMetazoa" id="CLYHEMP001906.1"/>
    </source>
</evidence>
<evidence type="ECO:0000256" key="2">
    <source>
        <dbReference type="ARBA" id="ARBA00005467"/>
    </source>
</evidence>
<dbReference type="Proteomes" id="UP000594262">
    <property type="component" value="Unplaced"/>
</dbReference>
<dbReference type="EnsemblMetazoa" id="CLYHEMT001906.1">
    <property type="protein sequence ID" value="CLYHEMP001906.1"/>
    <property type="gene ID" value="CLYHEMG001906"/>
</dbReference>
<feature type="transmembrane region" description="Helical" evidence="6">
    <location>
        <begin position="118"/>
        <end position="140"/>
    </location>
</feature>
<sequence length="207" mass="23594">MLDDTEDIALNFGDEAAGKNKRFKHPVAAFFHIVFRLLALVFYFLANLFTNSFVTMFVILVLLLSFDFWVVKNVTGRLLVGLRWWNYIDEDGNSQWMFEARKKKKGAKSKTLAAESRLFWLGLVIFPIIWVFLLVVSLLSFKLTNVLIIFVAIVLTSSNLVGYIKCKKDAGKDVQSMASNFLGRQILTQMFKANTTNEESGSKTQDI</sequence>
<dbReference type="InterPro" id="IPR008564">
    <property type="entry name" value="TVP23-like"/>
</dbReference>
<dbReference type="RefSeq" id="XP_066936105.1">
    <property type="nucleotide sequence ID" value="XM_067080004.1"/>
</dbReference>
<organism evidence="7 8">
    <name type="scientific">Clytia hemisphaerica</name>
    <dbReference type="NCBI Taxonomy" id="252671"/>
    <lineage>
        <taxon>Eukaryota</taxon>
        <taxon>Metazoa</taxon>
        <taxon>Cnidaria</taxon>
        <taxon>Hydrozoa</taxon>
        <taxon>Hydroidolina</taxon>
        <taxon>Leptothecata</taxon>
        <taxon>Obeliida</taxon>
        <taxon>Clytiidae</taxon>
        <taxon>Clytia</taxon>
    </lineage>
</organism>
<keyword evidence="8" id="KW-1185">Reference proteome</keyword>
<accession>A0A7M5UP42</accession>
<name>A0A7M5UP42_9CNID</name>
<evidence type="ECO:0000256" key="5">
    <source>
        <dbReference type="ARBA" id="ARBA00023136"/>
    </source>
</evidence>
<keyword evidence="4 6" id="KW-1133">Transmembrane helix</keyword>
<comment type="subcellular location">
    <subcellularLocation>
        <location evidence="1 6">Membrane</location>
        <topology evidence="1 6">Multi-pass membrane protein</topology>
    </subcellularLocation>
</comment>
<evidence type="ECO:0000256" key="3">
    <source>
        <dbReference type="ARBA" id="ARBA00022692"/>
    </source>
</evidence>
<dbReference type="GO" id="GO:0009306">
    <property type="term" value="P:protein secretion"/>
    <property type="evidence" value="ECO:0007669"/>
    <property type="project" value="TreeGrafter"/>
</dbReference>
<dbReference type="PANTHER" id="PTHR13019:SF25">
    <property type="entry name" value="GOLGI APPARATUS MEMBRANE PROTEIN TVP23 HOMOLOG"/>
    <property type="match status" value="1"/>
</dbReference>
<feature type="transmembrane region" description="Helical" evidence="6">
    <location>
        <begin position="27"/>
        <end position="46"/>
    </location>
</feature>
<evidence type="ECO:0000256" key="1">
    <source>
        <dbReference type="ARBA" id="ARBA00004141"/>
    </source>
</evidence>
<proteinExistence type="inferred from homology"/>
<keyword evidence="5 6" id="KW-0472">Membrane</keyword>
<comment type="similarity">
    <text evidence="2 6">Belongs to the TVP23 family.</text>
</comment>
<dbReference type="PANTHER" id="PTHR13019">
    <property type="entry name" value="GOLGI APPARATUS MEMBRANE PROTEIN TVP23"/>
    <property type="match status" value="1"/>
</dbReference>
<dbReference type="GO" id="GO:0000139">
    <property type="term" value="C:Golgi membrane"/>
    <property type="evidence" value="ECO:0007669"/>
    <property type="project" value="TreeGrafter"/>
</dbReference>
<evidence type="ECO:0000256" key="6">
    <source>
        <dbReference type="RuleBase" id="RU361206"/>
    </source>
</evidence>
<feature type="transmembrane region" description="Helical" evidence="6">
    <location>
        <begin position="146"/>
        <end position="164"/>
    </location>
</feature>
<protein>
    <recommendedName>
        <fullName evidence="6">Golgi apparatus membrane protein TVP23 homolog</fullName>
    </recommendedName>
</protein>
<dbReference type="GO" id="GO:0016192">
    <property type="term" value="P:vesicle-mediated transport"/>
    <property type="evidence" value="ECO:0007669"/>
    <property type="project" value="TreeGrafter"/>
</dbReference>
<keyword evidence="3 6" id="KW-0812">Transmembrane</keyword>
<dbReference type="GeneID" id="136823837"/>
<dbReference type="OrthoDB" id="2151161at2759"/>